<protein>
    <submittedName>
        <fullName evidence="1">Uncharacterized protein</fullName>
    </submittedName>
</protein>
<dbReference type="AlphaFoldDB" id="A0AAD6S9G1"/>
<sequence>MWSAFACLNQFVNSVVWANDSINRAPVWCDISIRITLAASLCINRRLYQIARAKPDTISAAQVSNAFTFWNPSNQSCSEPALNPDRLPRMHPLSPRLRRSAIHRPNLPVRYLRAGRMLPGPLWINAHSVPSAERLQGQR</sequence>
<proteinExistence type="predicted"/>
<dbReference type="Pfam" id="PF02076">
    <property type="entry name" value="STE3"/>
    <property type="match status" value="1"/>
</dbReference>
<dbReference type="EMBL" id="JARJCM010000187">
    <property type="protein sequence ID" value="KAJ7023545.1"/>
    <property type="molecule type" value="Genomic_DNA"/>
</dbReference>
<comment type="caution">
    <text evidence="1">The sequence shown here is derived from an EMBL/GenBank/DDBJ whole genome shotgun (WGS) entry which is preliminary data.</text>
</comment>
<keyword evidence="3" id="KW-1185">Reference proteome</keyword>
<dbReference type="InterPro" id="IPR001499">
    <property type="entry name" value="GPCR_STE3"/>
</dbReference>
<dbReference type="Proteomes" id="UP001218188">
    <property type="component" value="Unassembled WGS sequence"/>
</dbReference>
<evidence type="ECO:0000313" key="3">
    <source>
        <dbReference type="Proteomes" id="UP001218188"/>
    </source>
</evidence>
<accession>A0AAD6S9G1</accession>
<dbReference type="EMBL" id="JARJCM010000187">
    <property type="protein sequence ID" value="KAJ7023533.1"/>
    <property type="molecule type" value="Genomic_DNA"/>
</dbReference>
<reference evidence="1" key="1">
    <citation type="submission" date="2023-03" db="EMBL/GenBank/DDBJ databases">
        <title>Massive genome expansion in bonnet fungi (Mycena s.s.) driven by repeated elements and novel gene families across ecological guilds.</title>
        <authorList>
            <consortium name="Lawrence Berkeley National Laboratory"/>
            <person name="Harder C.B."/>
            <person name="Miyauchi S."/>
            <person name="Viragh M."/>
            <person name="Kuo A."/>
            <person name="Thoen E."/>
            <person name="Andreopoulos B."/>
            <person name="Lu D."/>
            <person name="Skrede I."/>
            <person name="Drula E."/>
            <person name="Henrissat B."/>
            <person name="Morin E."/>
            <person name="Kohler A."/>
            <person name="Barry K."/>
            <person name="LaButti K."/>
            <person name="Morin E."/>
            <person name="Salamov A."/>
            <person name="Lipzen A."/>
            <person name="Mereny Z."/>
            <person name="Hegedus B."/>
            <person name="Baldrian P."/>
            <person name="Stursova M."/>
            <person name="Weitz H."/>
            <person name="Taylor A."/>
            <person name="Grigoriev I.V."/>
            <person name="Nagy L.G."/>
            <person name="Martin F."/>
            <person name="Kauserud H."/>
        </authorList>
    </citation>
    <scope>NUCLEOTIDE SEQUENCE</scope>
    <source>
        <strain evidence="1">CBHHK200</strain>
    </source>
</reference>
<name>A0AAD6S9G1_9AGAR</name>
<dbReference type="GO" id="GO:0004932">
    <property type="term" value="F:mating-type factor pheromone receptor activity"/>
    <property type="evidence" value="ECO:0007669"/>
    <property type="project" value="InterPro"/>
</dbReference>
<evidence type="ECO:0000313" key="2">
    <source>
        <dbReference type="EMBL" id="KAJ7023545.1"/>
    </source>
</evidence>
<gene>
    <name evidence="1" type="ORF">C8F04DRAFT_181094</name>
    <name evidence="2" type="ORF">C8F04DRAFT_181382</name>
</gene>
<dbReference type="GO" id="GO:0016020">
    <property type="term" value="C:membrane"/>
    <property type="evidence" value="ECO:0007669"/>
    <property type="project" value="InterPro"/>
</dbReference>
<organism evidence="1 3">
    <name type="scientific">Mycena alexandri</name>
    <dbReference type="NCBI Taxonomy" id="1745969"/>
    <lineage>
        <taxon>Eukaryota</taxon>
        <taxon>Fungi</taxon>
        <taxon>Dikarya</taxon>
        <taxon>Basidiomycota</taxon>
        <taxon>Agaricomycotina</taxon>
        <taxon>Agaricomycetes</taxon>
        <taxon>Agaricomycetidae</taxon>
        <taxon>Agaricales</taxon>
        <taxon>Marasmiineae</taxon>
        <taxon>Mycenaceae</taxon>
        <taxon>Mycena</taxon>
    </lineage>
</organism>
<evidence type="ECO:0000313" key="1">
    <source>
        <dbReference type="EMBL" id="KAJ7023533.1"/>
    </source>
</evidence>